<reference evidence="3" key="1">
    <citation type="submission" date="2021-02" db="EMBL/GenBank/DDBJ databases">
        <authorList>
            <person name="Nowell W R."/>
        </authorList>
    </citation>
    <scope>NUCLEOTIDE SEQUENCE</scope>
</reference>
<feature type="region of interest" description="Disordered" evidence="1">
    <location>
        <begin position="1"/>
        <end position="44"/>
    </location>
</feature>
<evidence type="ECO:0000313" key="4">
    <source>
        <dbReference type="Proteomes" id="UP000663828"/>
    </source>
</evidence>
<evidence type="ECO:0000256" key="1">
    <source>
        <dbReference type="SAM" id="MobiDB-lite"/>
    </source>
</evidence>
<dbReference type="AlphaFoldDB" id="A0A815LEX2"/>
<accession>A0A815LEX2</accession>
<organism evidence="3 4">
    <name type="scientific">Adineta ricciae</name>
    <name type="common">Rotifer</name>
    <dbReference type="NCBI Taxonomy" id="249248"/>
    <lineage>
        <taxon>Eukaryota</taxon>
        <taxon>Metazoa</taxon>
        <taxon>Spiralia</taxon>
        <taxon>Gnathifera</taxon>
        <taxon>Rotifera</taxon>
        <taxon>Eurotatoria</taxon>
        <taxon>Bdelloidea</taxon>
        <taxon>Adinetida</taxon>
        <taxon>Adinetidae</taxon>
        <taxon>Adineta</taxon>
    </lineage>
</organism>
<name>A0A815LEX2_ADIRI</name>
<evidence type="ECO:0000313" key="2">
    <source>
        <dbReference type="EMBL" id="CAF1276424.1"/>
    </source>
</evidence>
<dbReference type="Proteomes" id="UP000663852">
    <property type="component" value="Unassembled WGS sequence"/>
</dbReference>
<dbReference type="Proteomes" id="UP000663828">
    <property type="component" value="Unassembled WGS sequence"/>
</dbReference>
<dbReference type="OrthoDB" id="10465775at2759"/>
<evidence type="ECO:0000313" key="3">
    <source>
        <dbReference type="EMBL" id="CAF1402408.1"/>
    </source>
</evidence>
<feature type="compositionally biased region" description="Basic residues" evidence="1">
    <location>
        <begin position="21"/>
        <end position="37"/>
    </location>
</feature>
<keyword evidence="4" id="KW-1185">Reference proteome</keyword>
<proteinExistence type="predicted"/>
<gene>
    <name evidence="2" type="ORF">EDS130_LOCUS29301</name>
    <name evidence="3" type="ORF">XAT740_LOCUS34218</name>
</gene>
<dbReference type="EMBL" id="CAJNOR010003325">
    <property type="protein sequence ID" value="CAF1402408.1"/>
    <property type="molecule type" value="Genomic_DNA"/>
</dbReference>
<dbReference type="EMBL" id="CAJNOJ010000197">
    <property type="protein sequence ID" value="CAF1276424.1"/>
    <property type="molecule type" value="Genomic_DNA"/>
</dbReference>
<sequence>MGNHHSSRSSLSSLDKDELPKRRHSFSRAIHHLKEKHPHKDFDITPEEYEKLKNATRRASTSIYYPSLCYP</sequence>
<comment type="caution">
    <text evidence="3">The sequence shown here is derived from an EMBL/GenBank/DDBJ whole genome shotgun (WGS) entry which is preliminary data.</text>
</comment>
<protein>
    <submittedName>
        <fullName evidence="3">Uncharacterized protein</fullName>
    </submittedName>
</protein>